<dbReference type="Proteomes" id="UP000033607">
    <property type="component" value="Unassembled WGS sequence"/>
</dbReference>
<evidence type="ECO:0000313" key="3">
    <source>
        <dbReference type="Proteomes" id="UP000033607"/>
    </source>
</evidence>
<dbReference type="AlphaFoldDB" id="A0A0F5YM40"/>
<name>A0A0F5YM40_9CYAN</name>
<dbReference type="EMBL" id="LATL02000177">
    <property type="protein sequence ID" value="KKD39707.1"/>
    <property type="molecule type" value="Genomic_DNA"/>
</dbReference>
<organism evidence="2 3">
    <name type="scientific">Limnoraphis robusta CS-951</name>
    <dbReference type="NCBI Taxonomy" id="1637645"/>
    <lineage>
        <taxon>Bacteria</taxon>
        <taxon>Bacillati</taxon>
        <taxon>Cyanobacteriota</taxon>
        <taxon>Cyanophyceae</taxon>
        <taxon>Oscillatoriophycideae</taxon>
        <taxon>Oscillatoriales</taxon>
        <taxon>Sirenicapillariaceae</taxon>
        <taxon>Limnoraphis</taxon>
    </lineage>
</organism>
<gene>
    <name evidence="2" type="ORF">WN50_01870</name>
</gene>
<feature type="compositionally biased region" description="Polar residues" evidence="1">
    <location>
        <begin position="53"/>
        <end position="68"/>
    </location>
</feature>
<comment type="caution">
    <text evidence="2">The sequence shown here is derived from an EMBL/GenBank/DDBJ whole genome shotgun (WGS) entry which is preliminary data.</text>
</comment>
<evidence type="ECO:0000313" key="2">
    <source>
        <dbReference type="EMBL" id="KKD39707.1"/>
    </source>
</evidence>
<evidence type="ECO:0000256" key="1">
    <source>
        <dbReference type="SAM" id="MobiDB-lite"/>
    </source>
</evidence>
<sequence length="82" mass="8546">MANPKTKHSENLPEEVAQNAGARTAEINANPNVTAEETENARAGEQPSGSGGTAPSTVESHVPSQDSPYPTDLPSGNHPDQR</sequence>
<dbReference type="OrthoDB" id="465921at2"/>
<protein>
    <submittedName>
        <fullName evidence="2">Mucin</fullName>
    </submittedName>
</protein>
<reference evidence="2 3" key="1">
    <citation type="submission" date="2015-06" db="EMBL/GenBank/DDBJ databases">
        <title>Draft genome assembly of filamentous brackish cyanobacterium Limnoraphis robusta strain CS-951.</title>
        <authorList>
            <person name="Willis A."/>
            <person name="Parks M."/>
            <person name="Burford M.A."/>
        </authorList>
    </citation>
    <scope>NUCLEOTIDE SEQUENCE [LARGE SCALE GENOMIC DNA]</scope>
    <source>
        <strain evidence="2 3">CS-951</strain>
    </source>
</reference>
<proteinExistence type="predicted"/>
<dbReference type="RefSeq" id="WP_046276795.1">
    <property type="nucleotide sequence ID" value="NZ_LATL02000177.1"/>
</dbReference>
<feature type="region of interest" description="Disordered" evidence="1">
    <location>
        <begin position="1"/>
        <end position="82"/>
    </location>
</feature>
<accession>A0A0F5YM40</accession>